<feature type="chain" id="PRO_5016851937" evidence="1">
    <location>
        <begin position="20"/>
        <end position="163"/>
    </location>
</feature>
<organism evidence="2 3">
    <name type="scientific">Lysobacter silvisoli</name>
    <dbReference type="NCBI Taxonomy" id="2293254"/>
    <lineage>
        <taxon>Bacteria</taxon>
        <taxon>Pseudomonadati</taxon>
        <taxon>Pseudomonadota</taxon>
        <taxon>Gammaproteobacteria</taxon>
        <taxon>Lysobacterales</taxon>
        <taxon>Lysobacteraceae</taxon>
        <taxon>Lysobacter</taxon>
    </lineage>
</organism>
<keyword evidence="3" id="KW-1185">Reference proteome</keyword>
<sequence length="163" mass="18161">MKRLLPCLLLLWTLGPAWADEPVQAGGAQDDGRDRLQVVLEQQRAIRADLDDGGIDGLSPRQASAIRKAQKEVFAAAEGKQRLDQLSMDDKIRLDNALERIQAELGDSRTARDGQDVCWRERVSGTSMKKTRCGTEAQRREAREGARDYLERPRTCGRNCGGL</sequence>
<proteinExistence type="predicted"/>
<dbReference type="AlphaFoldDB" id="A0A371JYP7"/>
<evidence type="ECO:0000256" key="1">
    <source>
        <dbReference type="SAM" id="SignalP"/>
    </source>
</evidence>
<dbReference type="Proteomes" id="UP000264492">
    <property type="component" value="Unassembled WGS sequence"/>
</dbReference>
<gene>
    <name evidence="2" type="ORF">DX914_17605</name>
</gene>
<name>A0A371JYP7_9GAMM</name>
<protein>
    <submittedName>
        <fullName evidence="2">Uncharacterized protein</fullName>
    </submittedName>
</protein>
<feature type="signal peptide" evidence="1">
    <location>
        <begin position="1"/>
        <end position="19"/>
    </location>
</feature>
<dbReference type="EMBL" id="QTSU01000003">
    <property type="protein sequence ID" value="RDZ26785.1"/>
    <property type="molecule type" value="Genomic_DNA"/>
</dbReference>
<accession>A0A371JYP7</accession>
<evidence type="ECO:0000313" key="3">
    <source>
        <dbReference type="Proteomes" id="UP000264492"/>
    </source>
</evidence>
<dbReference type="OrthoDB" id="6023137at2"/>
<comment type="caution">
    <text evidence="2">The sequence shown here is derived from an EMBL/GenBank/DDBJ whole genome shotgun (WGS) entry which is preliminary data.</text>
</comment>
<keyword evidence="1" id="KW-0732">Signal</keyword>
<evidence type="ECO:0000313" key="2">
    <source>
        <dbReference type="EMBL" id="RDZ26785.1"/>
    </source>
</evidence>
<dbReference type="RefSeq" id="WP_115861152.1">
    <property type="nucleotide sequence ID" value="NZ_QTSU01000003.1"/>
</dbReference>
<reference evidence="2 3" key="1">
    <citation type="submission" date="2018-08" db="EMBL/GenBank/DDBJ databases">
        <title>Lysobacter sp. zong2l5, whole genome shotgun sequence.</title>
        <authorList>
            <person name="Zhang X."/>
            <person name="Feng G."/>
            <person name="Zhu H."/>
        </authorList>
    </citation>
    <scope>NUCLEOTIDE SEQUENCE [LARGE SCALE GENOMIC DNA]</scope>
    <source>
        <strain evidence="3">zong2l5</strain>
    </source>
</reference>